<comment type="caution">
    <text evidence="1">The sequence shown here is derived from an EMBL/GenBank/DDBJ whole genome shotgun (WGS) entry which is preliminary data.</text>
</comment>
<keyword evidence="2" id="KW-1185">Reference proteome</keyword>
<evidence type="ECO:0000313" key="2">
    <source>
        <dbReference type="Proteomes" id="UP001314205"/>
    </source>
</evidence>
<dbReference type="Proteomes" id="UP001314205">
    <property type="component" value="Unassembled WGS sequence"/>
</dbReference>
<evidence type="ECO:0000313" key="1">
    <source>
        <dbReference type="EMBL" id="CAK1584546.1"/>
    </source>
</evidence>
<organism evidence="1 2">
    <name type="scientific">Parnassius mnemosyne</name>
    <name type="common">clouded apollo</name>
    <dbReference type="NCBI Taxonomy" id="213953"/>
    <lineage>
        <taxon>Eukaryota</taxon>
        <taxon>Metazoa</taxon>
        <taxon>Ecdysozoa</taxon>
        <taxon>Arthropoda</taxon>
        <taxon>Hexapoda</taxon>
        <taxon>Insecta</taxon>
        <taxon>Pterygota</taxon>
        <taxon>Neoptera</taxon>
        <taxon>Endopterygota</taxon>
        <taxon>Lepidoptera</taxon>
        <taxon>Glossata</taxon>
        <taxon>Ditrysia</taxon>
        <taxon>Papilionoidea</taxon>
        <taxon>Papilionidae</taxon>
        <taxon>Parnassiinae</taxon>
        <taxon>Parnassini</taxon>
        <taxon>Parnassius</taxon>
        <taxon>Driopa</taxon>
    </lineage>
</organism>
<accession>A0AAV1KNF8</accession>
<reference evidence="1 2" key="1">
    <citation type="submission" date="2023-11" db="EMBL/GenBank/DDBJ databases">
        <authorList>
            <person name="Hedman E."/>
            <person name="Englund M."/>
            <person name="Stromberg M."/>
            <person name="Nyberg Akerstrom W."/>
            <person name="Nylinder S."/>
            <person name="Jareborg N."/>
            <person name="Kallberg Y."/>
            <person name="Kronander E."/>
        </authorList>
    </citation>
    <scope>NUCLEOTIDE SEQUENCE [LARGE SCALE GENOMIC DNA]</scope>
</reference>
<name>A0AAV1KNF8_9NEOP</name>
<sequence>MLPGNVRKDLITLVPQSIINDISCFVFYDHHPRSNKTIDILVCTQRREVIEFYKREQISAITLNSSKTLCEVRSFRNTNCDLFYLVATEDELYILSSKQNLKVEHKVTDVENYEIYDSECSGKASLKLIRKDDAVPLFFDNNFENLSERNINFMKIQENDLTPILIQLMRKLTEAKYSVQCNENKYNEFVNLRRLATFYLYQKFCSNLDDSVFKIDIKEIPTLMLLKTWTPWVKVCNKKIVITFYLLNKDIIPLEDVFVLLHSSVKGSIIYVTKLFVQVNTNWIEKDKQYIEPKTEVAVVTSVDLKELQNNVTSRIEFDMVLVFKKSGKDYVVPFDTVVISATDIMGENFDILSSSNIDEQHTVLAVLATSIKTELCLRHIRSEDDSSITEVDIFCKHLKMDEFLNVKNVVIHKTSPYHILYGVMVIFKKDESETDDKFTVEVHSRCPSQVLALVHYINDAVPFKIIVTTPNYKITANTDQLARYNEEISPMNNNGVSYLEYASSVLNQTSMLLEYLDNCMIIMNDSKDQVVRSKVGSEIDVFACGLEKFLEFRDKLLNEVSSGIQNCLRVKNHMAVKEEFDDMIVDE</sequence>
<dbReference type="EMBL" id="CAVLGL010000068">
    <property type="protein sequence ID" value="CAK1584546.1"/>
    <property type="molecule type" value="Genomic_DNA"/>
</dbReference>
<proteinExistence type="predicted"/>
<dbReference type="AlphaFoldDB" id="A0AAV1KNF8"/>
<protein>
    <submittedName>
        <fullName evidence="1">Uncharacterized protein</fullName>
    </submittedName>
</protein>
<gene>
    <name evidence="1" type="ORF">PARMNEM_LOCUS5763</name>
</gene>